<protein>
    <submittedName>
        <fullName evidence="1">Putative ovule protein</fullName>
    </submittedName>
</protein>
<organism evidence="1">
    <name type="scientific">Solanum chacoense</name>
    <name type="common">Chaco potato</name>
    <dbReference type="NCBI Taxonomy" id="4108"/>
    <lineage>
        <taxon>Eukaryota</taxon>
        <taxon>Viridiplantae</taxon>
        <taxon>Streptophyta</taxon>
        <taxon>Embryophyta</taxon>
        <taxon>Tracheophyta</taxon>
        <taxon>Spermatophyta</taxon>
        <taxon>Magnoliopsida</taxon>
        <taxon>eudicotyledons</taxon>
        <taxon>Gunneridae</taxon>
        <taxon>Pentapetalae</taxon>
        <taxon>asterids</taxon>
        <taxon>lamiids</taxon>
        <taxon>Solanales</taxon>
        <taxon>Solanaceae</taxon>
        <taxon>Solanoideae</taxon>
        <taxon>Solaneae</taxon>
        <taxon>Solanum</taxon>
    </lineage>
</organism>
<proteinExistence type="predicted"/>
<sequence>MICDGVDRYCNGGDFQIVMVKFDGYHECSTKLLRRKKEIRDEIVVLDEIYPSFLCYSHGRSMMMGVI</sequence>
<accession>A0A0V0GN29</accession>
<dbReference type="AlphaFoldDB" id="A0A0V0GN29"/>
<dbReference type="EMBL" id="GEDG01036569">
    <property type="protein sequence ID" value="JAP08630.1"/>
    <property type="molecule type" value="Transcribed_RNA"/>
</dbReference>
<evidence type="ECO:0000313" key="1">
    <source>
        <dbReference type="EMBL" id="JAP08630.1"/>
    </source>
</evidence>
<name>A0A0V0GN29_SOLCH</name>
<reference evidence="1" key="1">
    <citation type="submission" date="2015-12" db="EMBL/GenBank/DDBJ databases">
        <title>Gene expression during late stages of embryo sac development: a critical building block for successful pollen-pistil interactions.</title>
        <authorList>
            <person name="Liu Y."/>
            <person name="Joly V."/>
            <person name="Sabar M."/>
            <person name="Matton D.P."/>
        </authorList>
    </citation>
    <scope>NUCLEOTIDE SEQUENCE</scope>
</reference>